<proteinExistence type="predicted"/>
<organism evidence="2 3">
    <name type="scientific">Hymenobacter roseosalivarius DSM 11622</name>
    <dbReference type="NCBI Taxonomy" id="645990"/>
    <lineage>
        <taxon>Bacteria</taxon>
        <taxon>Pseudomonadati</taxon>
        <taxon>Bacteroidota</taxon>
        <taxon>Cytophagia</taxon>
        <taxon>Cytophagales</taxon>
        <taxon>Hymenobacteraceae</taxon>
        <taxon>Hymenobacter</taxon>
    </lineage>
</organism>
<dbReference type="Proteomes" id="UP000192266">
    <property type="component" value="Unassembled WGS sequence"/>
</dbReference>
<evidence type="ECO:0000313" key="3">
    <source>
        <dbReference type="Proteomes" id="UP000192266"/>
    </source>
</evidence>
<dbReference type="AlphaFoldDB" id="A0A1W1VGV7"/>
<reference evidence="2 3" key="1">
    <citation type="submission" date="2017-04" db="EMBL/GenBank/DDBJ databases">
        <authorList>
            <person name="Afonso C.L."/>
            <person name="Miller P.J."/>
            <person name="Scott M.A."/>
            <person name="Spackman E."/>
            <person name="Goraichik I."/>
            <person name="Dimitrov K.M."/>
            <person name="Suarez D.L."/>
            <person name="Swayne D.E."/>
        </authorList>
    </citation>
    <scope>NUCLEOTIDE SEQUENCE [LARGE SCALE GENOMIC DNA]</scope>
    <source>
        <strain evidence="2 3">DSM 11622</strain>
    </source>
</reference>
<accession>A0A1W1VGV7</accession>
<dbReference type="STRING" id="645990.SAMN00120144_2112"/>
<dbReference type="EMBL" id="FWWW01000058">
    <property type="protein sequence ID" value="SMB92184.1"/>
    <property type="molecule type" value="Genomic_DNA"/>
</dbReference>
<evidence type="ECO:0000313" key="2">
    <source>
        <dbReference type="EMBL" id="SMB92184.1"/>
    </source>
</evidence>
<gene>
    <name evidence="2" type="ORF">SAMN00120144_2112</name>
</gene>
<keyword evidence="3" id="KW-1185">Reference proteome</keyword>
<dbReference type="OrthoDB" id="9134227at2"/>
<name>A0A1W1VGV7_9BACT</name>
<evidence type="ECO:0000259" key="1">
    <source>
        <dbReference type="Pfam" id="PF09369"/>
    </source>
</evidence>
<dbReference type="InterPro" id="IPR047721">
    <property type="entry name" value="DrmB"/>
</dbReference>
<dbReference type="NCBIfam" id="NF038324">
    <property type="entry name" value="DrmB_fam"/>
    <property type="match status" value="1"/>
</dbReference>
<feature type="domain" description="MrfA-like Zn-binding" evidence="1">
    <location>
        <begin position="594"/>
        <end position="695"/>
    </location>
</feature>
<dbReference type="RefSeq" id="WP_143434839.1">
    <property type="nucleotide sequence ID" value="NZ_FWWW01000058.1"/>
</dbReference>
<protein>
    <recommendedName>
        <fullName evidence="1">MrfA-like Zn-binding domain-containing protein</fullName>
    </recommendedName>
</protein>
<dbReference type="Pfam" id="PF09369">
    <property type="entry name" value="MZB"/>
    <property type="match status" value="1"/>
</dbReference>
<sequence>MSSSQSLKNKTQYNEPLKRSELLASHGVGALKLTTWGVVMTHSIDRWPLLKTVREALANRNEVDMLERKQVLRGALEASRIHLVEDPRFVRFLQESRGYTALEYLVAVPQVELSRFNTIRPAGLRDFLPPSAVHFPKYLYDPSRTAKERHLRIYKDALKKFQDSFNVPTNASKFRFVPPRSARYVPGGPQNLEEQAASRPLLEPVPLVLICPHGHIADVPWAKFLGAQMRQRQGQTRPPIPGRTGIFHHLFDEADCCATPQLLWQGGGLSSDSYAGVVLRCSSCNGSTNLAQVGRLRPTCNGGRPWIAADDYQHCTQAMQRGLTTGNNLYFPLAYTGLYLPEKLLLEAPAPAAILETLEGKYAGTLEENPDRTRHEYWTLRVAPTNGANLRAGLSSIELGQLRRDFVQETPAPPLDESPTERLKRQEYEVFTGHEQVDGVPDFAFRNVPLADLGEEDDSINDPTAPCLSGRIKQVRRVDELRITRVQLAFTRVQPLDPDALDEAHRLSILPQRVHQTERTTVQALPALASSGEGIFLELDLDAVARWEKGNWEHGGEIAKTCSSLMQDVANPLNEMQRQKASQATPRQLLVHTLSHLLIRELEWKCGYPAASVQERIYVRPATPDHPGHAGILLYATEGSQGSMGGLTHQARPAFMRQLLREALLRATDCPADPICWHADAQAGTPLVRAACFACAMTSETSCELQNTLLDRRLLIDPEFGFFSATFSAVNR</sequence>
<dbReference type="InterPro" id="IPR018973">
    <property type="entry name" value="MZB"/>
</dbReference>